<sequence length="119" mass="13362">MAITLYTSDASVQQFRAFGDVLSRQLAQPVHLRPLSELPPPNPLRRQQQLRAELGTLQAQLDSVDYLLTVGQSEPRRYEQELTLLRQDRTRIEGVMAGVEQQLREAGRAAGPQEGGEPR</sequence>
<dbReference type="AlphaFoldDB" id="A0A1M7E5P3"/>
<organism evidence="2 3">
    <name type="scientific">Hymenobacter psychrotolerans DSM 18569</name>
    <dbReference type="NCBI Taxonomy" id="1121959"/>
    <lineage>
        <taxon>Bacteria</taxon>
        <taxon>Pseudomonadati</taxon>
        <taxon>Bacteroidota</taxon>
        <taxon>Cytophagia</taxon>
        <taxon>Cytophagales</taxon>
        <taxon>Hymenobacteraceae</taxon>
        <taxon>Hymenobacter</taxon>
    </lineage>
</organism>
<accession>A0A1M7E5P3</accession>
<evidence type="ECO:0000313" key="3">
    <source>
        <dbReference type="Proteomes" id="UP000183947"/>
    </source>
</evidence>
<dbReference type="RefSeq" id="WP_073287973.1">
    <property type="nucleotide sequence ID" value="NZ_FRAS01000024.1"/>
</dbReference>
<evidence type="ECO:0000313" key="2">
    <source>
        <dbReference type="EMBL" id="SHL87085.1"/>
    </source>
</evidence>
<name>A0A1M7E5P3_9BACT</name>
<proteinExistence type="predicted"/>
<keyword evidence="3" id="KW-1185">Reference proteome</keyword>
<reference evidence="3" key="1">
    <citation type="submission" date="2016-11" db="EMBL/GenBank/DDBJ databases">
        <authorList>
            <person name="Varghese N."/>
            <person name="Submissions S."/>
        </authorList>
    </citation>
    <scope>NUCLEOTIDE SEQUENCE [LARGE SCALE GENOMIC DNA]</scope>
    <source>
        <strain evidence="3">DSM 18569</strain>
    </source>
</reference>
<evidence type="ECO:0000256" key="1">
    <source>
        <dbReference type="SAM" id="MobiDB-lite"/>
    </source>
</evidence>
<dbReference type="Proteomes" id="UP000183947">
    <property type="component" value="Unassembled WGS sequence"/>
</dbReference>
<dbReference type="EMBL" id="FRAS01000024">
    <property type="protein sequence ID" value="SHL87085.1"/>
    <property type="molecule type" value="Genomic_DNA"/>
</dbReference>
<dbReference type="STRING" id="1121959.SAMN02746009_03525"/>
<gene>
    <name evidence="2" type="ORF">SAMN02746009_03525</name>
</gene>
<protein>
    <submittedName>
        <fullName evidence="2">Uncharacterized protein</fullName>
    </submittedName>
</protein>
<feature type="region of interest" description="Disordered" evidence="1">
    <location>
        <begin position="99"/>
        <end position="119"/>
    </location>
</feature>